<feature type="region of interest" description="Disordered" evidence="1">
    <location>
        <begin position="108"/>
        <end position="131"/>
    </location>
</feature>
<comment type="caution">
    <text evidence="2">The sequence shown here is derived from an EMBL/GenBank/DDBJ whole genome shotgun (WGS) entry which is preliminary data.</text>
</comment>
<evidence type="ECO:0000256" key="1">
    <source>
        <dbReference type="SAM" id="MobiDB-lite"/>
    </source>
</evidence>
<accession>A0ABT1IAQ9</accession>
<evidence type="ECO:0000313" key="2">
    <source>
        <dbReference type="EMBL" id="MCP2269720.1"/>
    </source>
</evidence>
<dbReference type="RefSeq" id="WP_253886697.1">
    <property type="nucleotide sequence ID" value="NZ_BAAAVB010000012.1"/>
</dbReference>
<evidence type="ECO:0000313" key="3">
    <source>
        <dbReference type="Proteomes" id="UP001205185"/>
    </source>
</evidence>
<name>A0ABT1IAQ9_9PSEU</name>
<organism evidence="2 3">
    <name type="scientific">Actinokineospora diospyrosa</name>
    <dbReference type="NCBI Taxonomy" id="103728"/>
    <lineage>
        <taxon>Bacteria</taxon>
        <taxon>Bacillati</taxon>
        <taxon>Actinomycetota</taxon>
        <taxon>Actinomycetes</taxon>
        <taxon>Pseudonocardiales</taxon>
        <taxon>Pseudonocardiaceae</taxon>
        <taxon>Actinokineospora</taxon>
    </lineage>
</organism>
<keyword evidence="3" id="KW-1185">Reference proteome</keyword>
<proteinExistence type="predicted"/>
<reference evidence="2 3" key="1">
    <citation type="submission" date="2022-06" db="EMBL/GenBank/DDBJ databases">
        <title>Genomic Encyclopedia of Archaeal and Bacterial Type Strains, Phase II (KMG-II): from individual species to whole genera.</title>
        <authorList>
            <person name="Goeker M."/>
        </authorList>
    </citation>
    <scope>NUCLEOTIDE SEQUENCE [LARGE SCALE GENOMIC DNA]</scope>
    <source>
        <strain evidence="2 3">DSM 44255</strain>
    </source>
</reference>
<dbReference type="Proteomes" id="UP001205185">
    <property type="component" value="Unassembled WGS sequence"/>
</dbReference>
<evidence type="ECO:0008006" key="4">
    <source>
        <dbReference type="Google" id="ProtNLM"/>
    </source>
</evidence>
<protein>
    <recommendedName>
        <fullName evidence="4">Excreted virulence factor EspC (Type VII ESX diderm)</fullName>
    </recommendedName>
</protein>
<gene>
    <name evidence="2" type="ORF">LV75_002209</name>
</gene>
<dbReference type="EMBL" id="JAMTCO010000005">
    <property type="protein sequence ID" value="MCP2269720.1"/>
    <property type="molecule type" value="Genomic_DNA"/>
</dbReference>
<sequence length="131" mass="14574">MDHERSGYSTSSEALQYYVDRIVDPAVRNLDEVASKLFASSGLSYRQLIGRPQLAGGAEFTGSCTRMLDEFFSVHGALVERQQALLQTVRKFRENLLTSDAMYHRTENAATQSLTSLSRRLEGDPPINGTT</sequence>
<feature type="compositionally biased region" description="Polar residues" evidence="1">
    <location>
        <begin position="108"/>
        <end position="118"/>
    </location>
</feature>